<dbReference type="InterPro" id="IPR044516">
    <property type="entry name" value="UXS-like"/>
</dbReference>
<dbReference type="EC" id="4.2.1.46" evidence="7"/>
<protein>
    <submittedName>
        <fullName evidence="7">Nucleotide sugar dehydratase</fullName>
        <ecNumber evidence="7">4.2.1.-</ecNumber>
        <ecNumber evidence="7">4.2.1.46</ecNumber>
    </submittedName>
</protein>
<dbReference type="GO" id="GO:0048040">
    <property type="term" value="F:UDP-glucuronate decarboxylase activity"/>
    <property type="evidence" value="ECO:0007669"/>
    <property type="project" value="TreeGrafter"/>
</dbReference>
<keyword evidence="5" id="KW-1133">Transmembrane helix</keyword>
<dbReference type="InterPro" id="IPR001509">
    <property type="entry name" value="Epimerase_deHydtase"/>
</dbReference>
<dbReference type="GO" id="GO:0008460">
    <property type="term" value="F:dTDP-glucose 4,6-dehydratase activity"/>
    <property type="evidence" value="ECO:0007669"/>
    <property type="project" value="UniProtKB-EC"/>
</dbReference>
<dbReference type="GO" id="GO:0005737">
    <property type="term" value="C:cytoplasm"/>
    <property type="evidence" value="ECO:0007669"/>
    <property type="project" value="TreeGrafter"/>
</dbReference>
<evidence type="ECO:0000256" key="3">
    <source>
        <dbReference type="ARBA" id="ARBA00023027"/>
    </source>
</evidence>
<feature type="transmembrane region" description="Helical" evidence="5">
    <location>
        <begin position="29"/>
        <end position="47"/>
    </location>
</feature>
<feature type="domain" description="NAD-dependent epimerase/dehydratase" evidence="6">
    <location>
        <begin position="29"/>
        <end position="278"/>
    </location>
</feature>
<organism evidence="7 8">
    <name type="scientific">Helicobacter cinaedi</name>
    <dbReference type="NCBI Taxonomy" id="213"/>
    <lineage>
        <taxon>Bacteria</taxon>
        <taxon>Pseudomonadati</taxon>
        <taxon>Campylobacterota</taxon>
        <taxon>Epsilonproteobacteria</taxon>
        <taxon>Campylobacterales</taxon>
        <taxon>Helicobacteraceae</taxon>
        <taxon>Helicobacter</taxon>
    </lineage>
</organism>
<evidence type="ECO:0000313" key="7">
    <source>
        <dbReference type="EMBL" id="STP10539.1"/>
    </source>
</evidence>
<keyword evidence="4 7" id="KW-0456">Lyase</keyword>
<dbReference type="GO" id="GO:0070403">
    <property type="term" value="F:NAD+ binding"/>
    <property type="evidence" value="ECO:0007669"/>
    <property type="project" value="InterPro"/>
</dbReference>
<proteinExistence type="predicted"/>
<gene>
    <name evidence="7" type="primary">strE_2</name>
    <name evidence="7" type="ORF">NCTC12219_00404</name>
</gene>
<dbReference type="InterPro" id="IPR036291">
    <property type="entry name" value="NAD(P)-bd_dom_sf"/>
</dbReference>
<dbReference type="Proteomes" id="UP000255103">
    <property type="component" value="Unassembled WGS sequence"/>
</dbReference>
<evidence type="ECO:0000256" key="2">
    <source>
        <dbReference type="ARBA" id="ARBA00022793"/>
    </source>
</evidence>
<keyword evidence="5" id="KW-0472">Membrane</keyword>
<keyword evidence="5" id="KW-0812">Transmembrane</keyword>
<accession>A0A377JRD3</accession>
<dbReference type="PANTHER" id="PTHR43078">
    <property type="entry name" value="UDP-GLUCURONIC ACID DECARBOXYLASE-RELATED"/>
    <property type="match status" value="1"/>
</dbReference>
<reference evidence="7 8" key="1">
    <citation type="submission" date="2018-06" db="EMBL/GenBank/DDBJ databases">
        <authorList>
            <consortium name="Pathogen Informatics"/>
            <person name="Doyle S."/>
        </authorList>
    </citation>
    <scope>NUCLEOTIDE SEQUENCE [LARGE SCALE GENOMIC DNA]</scope>
    <source>
        <strain evidence="7 8">NCTC12219</strain>
    </source>
</reference>
<dbReference type="RefSeq" id="WP_258864702.1">
    <property type="nucleotide sequence ID" value="NZ_UGHX01000001.1"/>
</dbReference>
<dbReference type="Pfam" id="PF01370">
    <property type="entry name" value="Epimerase"/>
    <property type="match status" value="1"/>
</dbReference>
<dbReference type="PANTHER" id="PTHR43078:SF6">
    <property type="entry name" value="UDP-GLUCURONIC ACID DECARBOXYLASE 1"/>
    <property type="match status" value="1"/>
</dbReference>
<dbReference type="GO" id="GO:0042732">
    <property type="term" value="P:D-xylose metabolic process"/>
    <property type="evidence" value="ECO:0007669"/>
    <property type="project" value="InterPro"/>
</dbReference>
<name>A0A377JRD3_9HELI</name>
<evidence type="ECO:0000256" key="1">
    <source>
        <dbReference type="ARBA" id="ARBA00001911"/>
    </source>
</evidence>
<sequence>MNPVVINDINAIETTLTQEQKDRLRGSTILMTGCAGFLGYYFLSFFTHKAQELGIKRIIGLDNFMLRMPDWVKKLESAYPNILKIIKFNIVTDHIVDIREALDANFIIHAASIASPTFYRLHPLETIDANIWGLRSLLDFYKDKKIKGFLFFSSSEVYGDPDPRFIPTDEEYRGNVSCIGPRACYDESKRFGETLCLTYASKFNVPITIARPFNNYGPGMSVGDKRVPADFAKAVIENKDIEILSDGSPTRTFCYISDAISGYIKCLTYGKFDYFNIGTDKPEISIKDLAGIYTKHSQAVFGFAPKILFQTSNDKDYLTDNPNRRCPVITKAKELLQYNPNVSIEDGVKRFLEFLHYEKTQGVL</sequence>
<evidence type="ECO:0000256" key="5">
    <source>
        <dbReference type="SAM" id="Phobius"/>
    </source>
</evidence>
<dbReference type="SUPFAM" id="SSF51735">
    <property type="entry name" value="NAD(P)-binding Rossmann-fold domains"/>
    <property type="match status" value="1"/>
</dbReference>
<dbReference type="EMBL" id="UGHX01000001">
    <property type="protein sequence ID" value="STP10539.1"/>
    <property type="molecule type" value="Genomic_DNA"/>
</dbReference>
<evidence type="ECO:0000259" key="6">
    <source>
        <dbReference type="Pfam" id="PF01370"/>
    </source>
</evidence>
<dbReference type="AlphaFoldDB" id="A0A377JRD3"/>
<dbReference type="EC" id="4.2.1.-" evidence="7"/>
<evidence type="ECO:0000256" key="4">
    <source>
        <dbReference type="ARBA" id="ARBA00023239"/>
    </source>
</evidence>
<evidence type="ECO:0000313" key="8">
    <source>
        <dbReference type="Proteomes" id="UP000255103"/>
    </source>
</evidence>
<keyword evidence="2" id="KW-0210">Decarboxylase</keyword>
<keyword evidence="3" id="KW-0520">NAD</keyword>
<dbReference type="Gene3D" id="3.40.50.720">
    <property type="entry name" value="NAD(P)-binding Rossmann-like Domain"/>
    <property type="match status" value="1"/>
</dbReference>
<comment type="cofactor">
    <cofactor evidence="1">
        <name>NAD(+)</name>
        <dbReference type="ChEBI" id="CHEBI:57540"/>
    </cofactor>
</comment>